<proteinExistence type="predicted"/>
<dbReference type="Proteomes" id="UP000190837">
    <property type="component" value="Unassembled WGS sequence"/>
</dbReference>
<protein>
    <submittedName>
        <fullName evidence="1">Uncharacterized protein</fullName>
    </submittedName>
</protein>
<name>A0A1C3H498_9GAMM</name>
<dbReference type="AlphaFoldDB" id="A0A1C3H498"/>
<gene>
    <name evidence="1" type="ORF">CHUV0807_1131</name>
</gene>
<sequence>MKLNAPYKTVLFYGHVLHVGKDKKYIAADKDGSLWAHRNKPALGQRCWYSRDCSASQTSVTVTFESSEHWENTLTYCGDEHGQDWMLDLKMWITVVVLVNFPSSDPREMATYIVETMPRAKEITQEEWEGFVKHSGVKVVVGEALLEAFAKELIPLAAPPKSIKAEKPASLAADSRVVRNYYGGDAVIPDWVRYLAMDADGWVWCFENQPEIRRIGDNEAWQPMPDTGSKHEQLFWRSAKTGAKHWKGSLREVQK</sequence>
<evidence type="ECO:0000313" key="2">
    <source>
        <dbReference type="Proteomes" id="UP000190837"/>
    </source>
</evidence>
<reference evidence="2" key="1">
    <citation type="submission" date="2016-04" db="EMBL/GenBank/DDBJ databases">
        <authorList>
            <person name="Tagini F."/>
        </authorList>
    </citation>
    <scope>NUCLEOTIDE SEQUENCE [LARGE SCALE GENOMIC DNA]</scope>
    <source>
        <strain evidence="2">CHUV0807</strain>
    </source>
</reference>
<dbReference type="RefSeq" id="WP_079540345.1">
    <property type="nucleotide sequence ID" value="NZ_FKLO01000043.1"/>
</dbReference>
<organism evidence="1 2">
    <name type="scientific">Cardiobacterium hominis</name>
    <dbReference type="NCBI Taxonomy" id="2718"/>
    <lineage>
        <taxon>Bacteria</taxon>
        <taxon>Pseudomonadati</taxon>
        <taxon>Pseudomonadota</taxon>
        <taxon>Gammaproteobacteria</taxon>
        <taxon>Cardiobacteriales</taxon>
        <taxon>Cardiobacteriaceae</taxon>
        <taxon>Cardiobacterium</taxon>
    </lineage>
</organism>
<dbReference type="EMBL" id="FKLO01000043">
    <property type="protein sequence ID" value="SAM63568.1"/>
    <property type="molecule type" value="Genomic_DNA"/>
</dbReference>
<accession>A0A1C3H498</accession>
<evidence type="ECO:0000313" key="1">
    <source>
        <dbReference type="EMBL" id="SAM63568.1"/>
    </source>
</evidence>